<accession>A0A1H5K8V0</accession>
<protein>
    <submittedName>
        <fullName evidence="3">Uncharacterized protein</fullName>
    </submittedName>
</protein>
<proteinExistence type="predicted"/>
<reference evidence="2 5" key="2">
    <citation type="submission" date="2018-03" db="EMBL/GenBank/DDBJ databases">
        <title>Draft genome sequence of the type strain of Pseudomonas palleroniana LMG 23076, isolated from rice in Cameroon.</title>
        <authorList>
            <person name="Tambong J.T."/>
        </authorList>
    </citation>
    <scope>NUCLEOTIDE SEQUENCE [LARGE SCALE GENOMIC DNA]</scope>
    <source>
        <strain evidence="2 5">LMG 23076</strain>
    </source>
</reference>
<organism evidence="3 4">
    <name type="scientific">Pseudomonas palleroniana</name>
    <dbReference type="NCBI Taxonomy" id="191390"/>
    <lineage>
        <taxon>Bacteria</taxon>
        <taxon>Pseudomonadati</taxon>
        <taxon>Pseudomonadota</taxon>
        <taxon>Gammaproteobacteria</taxon>
        <taxon>Pseudomonadales</taxon>
        <taxon>Pseudomonadaceae</taxon>
        <taxon>Pseudomonas</taxon>
    </lineage>
</organism>
<dbReference type="EMBL" id="VZPQ01000013">
    <property type="protein sequence ID" value="KAB0564918.1"/>
    <property type="molecule type" value="Genomic_DNA"/>
</dbReference>
<dbReference type="Proteomes" id="UP000240476">
    <property type="component" value="Unassembled WGS sequence"/>
</dbReference>
<evidence type="ECO:0000313" key="3">
    <source>
        <dbReference type="EMBL" id="SEE61293.1"/>
    </source>
</evidence>
<reference evidence="3 4" key="1">
    <citation type="submission" date="2016-10" db="EMBL/GenBank/DDBJ databases">
        <authorList>
            <person name="de Groot N.N."/>
        </authorList>
    </citation>
    <scope>NUCLEOTIDE SEQUENCE [LARGE SCALE GENOMIC DNA]</scope>
    <source>
        <strain evidence="3 4">BS3265</strain>
    </source>
</reference>
<dbReference type="EMBL" id="PYWX01000015">
    <property type="protein sequence ID" value="PTC30553.1"/>
    <property type="molecule type" value="Genomic_DNA"/>
</dbReference>
<evidence type="ECO:0000313" key="4">
    <source>
        <dbReference type="Proteomes" id="UP000199129"/>
    </source>
</evidence>
<dbReference type="EMBL" id="FNUA01000002">
    <property type="protein sequence ID" value="SEE61293.1"/>
    <property type="molecule type" value="Genomic_DNA"/>
</dbReference>
<name>A0A1H5K8V0_9PSED</name>
<dbReference type="Proteomes" id="UP000423257">
    <property type="component" value="Unassembled WGS sequence"/>
</dbReference>
<evidence type="ECO:0000313" key="6">
    <source>
        <dbReference type="Proteomes" id="UP000423257"/>
    </source>
</evidence>
<reference evidence="1 6" key="3">
    <citation type="submission" date="2019-09" db="EMBL/GenBank/DDBJ databases">
        <title>Draft genome sequences of 48 bacterial type strains from the CCUG.</title>
        <authorList>
            <person name="Tunovic T."/>
            <person name="Pineiro-Iglesias B."/>
            <person name="Unosson C."/>
            <person name="Inganas E."/>
            <person name="Ohlen M."/>
            <person name="Cardew S."/>
            <person name="Jensie-Markopoulos S."/>
            <person name="Salva-Serra F."/>
            <person name="Jaen-Luchoro D."/>
            <person name="Karlsson R."/>
            <person name="Svensson-Stadler L."/>
            <person name="Chun J."/>
            <person name="Moore E."/>
        </authorList>
    </citation>
    <scope>NUCLEOTIDE SEQUENCE [LARGE SCALE GENOMIC DNA]</scope>
    <source>
        <strain evidence="1 6">CCUG 51524</strain>
    </source>
</reference>
<evidence type="ECO:0000313" key="5">
    <source>
        <dbReference type="Proteomes" id="UP000240476"/>
    </source>
</evidence>
<dbReference type="RefSeq" id="WP_090367621.1">
    <property type="nucleotide sequence ID" value="NZ_FNUA01000002.1"/>
</dbReference>
<keyword evidence="5" id="KW-1185">Reference proteome</keyword>
<sequence>MNTWSDFVRALGQNESGEIVTDLCRRVGELPAVSETPDNYNDPEGKTRFYKFIKSGIEIGFRSEKLSHIHFFVQPHEGYSAYKEDALGRIAQAWRVEDVIAELGSPSKEAPGRVDMLIGYVQQWLKYEFNTYALRMEFSKDGRLWKATLMSN</sequence>
<evidence type="ECO:0000313" key="2">
    <source>
        <dbReference type="EMBL" id="PTC30553.1"/>
    </source>
</evidence>
<evidence type="ECO:0000313" key="1">
    <source>
        <dbReference type="EMBL" id="KAB0564918.1"/>
    </source>
</evidence>
<dbReference type="AlphaFoldDB" id="A0A1H5K8V0"/>
<dbReference type="Proteomes" id="UP000199129">
    <property type="component" value="Unassembled WGS sequence"/>
</dbReference>
<gene>
    <name evidence="2" type="ORF">C9383_05245</name>
    <name evidence="1" type="ORF">F7R03_20175</name>
    <name evidence="3" type="ORF">SAMN04490198_2091</name>
</gene>